<keyword evidence="1" id="KW-0812">Transmembrane</keyword>
<organism evidence="2 3">
    <name type="scientific">Acrobeloides nanus</name>
    <dbReference type="NCBI Taxonomy" id="290746"/>
    <lineage>
        <taxon>Eukaryota</taxon>
        <taxon>Metazoa</taxon>
        <taxon>Ecdysozoa</taxon>
        <taxon>Nematoda</taxon>
        <taxon>Chromadorea</taxon>
        <taxon>Rhabditida</taxon>
        <taxon>Tylenchina</taxon>
        <taxon>Cephalobomorpha</taxon>
        <taxon>Cephaloboidea</taxon>
        <taxon>Cephalobidae</taxon>
        <taxon>Acrobeloides</taxon>
    </lineage>
</organism>
<dbReference type="WBParaSite" id="ACRNAN_scaffold3061.g27866.t1">
    <property type="protein sequence ID" value="ACRNAN_scaffold3061.g27866.t1"/>
    <property type="gene ID" value="ACRNAN_scaffold3061.g27866"/>
</dbReference>
<dbReference type="Gene3D" id="3.30.40.10">
    <property type="entry name" value="Zinc/RING finger domain, C3HC4 (zinc finger)"/>
    <property type="match status" value="1"/>
</dbReference>
<dbReference type="Proteomes" id="UP000887540">
    <property type="component" value="Unplaced"/>
</dbReference>
<protein>
    <submittedName>
        <fullName evidence="3">Uncharacterized protein</fullName>
    </submittedName>
</protein>
<dbReference type="AlphaFoldDB" id="A0A914DNZ9"/>
<reference evidence="3" key="1">
    <citation type="submission" date="2022-11" db="UniProtKB">
        <authorList>
            <consortium name="WormBaseParasite"/>
        </authorList>
    </citation>
    <scope>IDENTIFICATION</scope>
</reference>
<evidence type="ECO:0000256" key="1">
    <source>
        <dbReference type="SAM" id="Phobius"/>
    </source>
</evidence>
<name>A0A914DNZ9_9BILA</name>
<evidence type="ECO:0000313" key="2">
    <source>
        <dbReference type="Proteomes" id="UP000887540"/>
    </source>
</evidence>
<dbReference type="InterPro" id="IPR013083">
    <property type="entry name" value="Znf_RING/FYVE/PHD"/>
</dbReference>
<keyword evidence="1" id="KW-0472">Membrane</keyword>
<accession>A0A914DNZ9</accession>
<keyword evidence="1" id="KW-1133">Transmembrane helix</keyword>
<proteinExistence type="predicted"/>
<sequence>MTRRRSMSQQNSEFQCPFCRHPISLYDRFQRNYQLIEILDQSKQLELDDSQDVENDDMDSASSDDECVTVETQETTDEDFIENIVPLVFAILTALVMIILRKIFPNVHIRI</sequence>
<keyword evidence="2" id="KW-1185">Reference proteome</keyword>
<feature type="transmembrane region" description="Helical" evidence="1">
    <location>
        <begin position="84"/>
        <end position="104"/>
    </location>
</feature>
<evidence type="ECO:0000313" key="3">
    <source>
        <dbReference type="WBParaSite" id="ACRNAN_scaffold3061.g27866.t1"/>
    </source>
</evidence>